<dbReference type="Pfam" id="PF01590">
    <property type="entry name" value="GAF"/>
    <property type="match status" value="1"/>
</dbReference>
<comment type="catalytic activity">
    <reaction evidence="2">
        <text>2 GTP = 3',3'-c-di-GMP + 2 diphosphate</text>
        <dbReference type="Rhea" id="RHEA:24898"/>
        <dbReference type="ChEBI" id="CHEBI:33019"/>
        <dbReference type="ChEBI" id="CHEBI:37565"/>
        <dbReference type="ChEBI" id="CHEBI:58805"/>
        <dbReference type="EC" id="2.7.7.65"/>
    </reaction>
</comment>
<dbReference type="EMBL" id="SMGK01000001">
    <property type="protein sequence ID" value="TCK75558.1"/>
    <property type="molecule type" value="Genomic_DNA"/>
</dbReference>
<sequence length="357" mass="40207">MAASLNQVDQNLKDLMVFHDVARALTSSLDLDTILRSIMQQMELFFQPETWSLLIVDEARNDLFYAVAVGHAESELRDMRIPMSEGFAGWVADTGETLIVPEASLDPRATSLPENRISFQVRSALCLPIRSRMRTIGVLQLFNCRFETLTPYTVSFLHVLCDFAAIAIENAKSVQRIQELTITDDCTGIYNVRHLYSQLEAELARSRRFNVPFSLIFIDLDHFKLINDEYGHLAGSRLLAEFAQALKLTVRRVDIVFRYGGDEFMVLLPETTKEEAREAAIRLYSEMRDKSFDIGVGSTVKIKSSYGVATFPEDGAFIHELIRTADSMLYMVKETSRDGVAVAGEGITHASPSFLVR</sequence>
<dbReference type="InterPro" id="IPR029787">
    <property type="entry name" value="Nucleotide_cyclase"/>
</dbReference>
<dbReference type="PANTHER" id="PTHR45138">
    <property type="entry name" value="REGULATORY COMPONENTS OF SENSORY TRANSDUCTION SYSTEM"/>
    <property type="match status" value="1"/>
</dbReference>
<dbReference type="InterPro" id="IPR043128">
    <property type="entry name" value="Rev_trsase/Diguanyl_cyclase"/>
</dbReference>
<dbReference type="Pfam" id="PF00990">
    <property type="entry name" value="GGDEF"/>
    <property type="match status" value="1"/>
</dbReference>
<evidence type="ECO:0000313" key="5">
    <source>
        <dbReference type="Proteomes" id="UP000295210"/>
    </source>
</evidence>
<dbReference type="GO" id="GO:0043709">
    <property type="term" value="P:cell adhesion involved in single-species biofilm formation"/>
    <property type="evidence" value="ECO:0007669"/>
    <property type="project" value="TreeGrafter"/>
</dbReference>
<dbReference type="SMART" id="SM00267">
    <property type="entry name" value="GGDEF"/>
    <property type="match status" value="1"/>
</dbReference>
<evidence type="ECO:0000259" key="3">
    <source>
        <dbReference type="PROSITE" id="PS50887"/>
    </source>
</evidence>
<dbReference type="NCBIfam" id="TIGR00254">
    <property type="entry name" value="GGDEF"/>
    <property type="match status" value="1"/>
</dbReference>
<dbReference type="SUPFAM" id="SSF55781">
    <property type="entry name" value="GAF domain-like"/>
    <property type="match status" value="1"/>
</dbReference>
<dbReference type="Proteomes" id="UP000295210">
    <property type="component" value="Unassembled WGS sequence"/>
</dbReference>
<name>A0A4R1LAS1_9BACT</name>
<feature type="domain" description="GGDEF" evidence="3">
    <location>
        <begin position="211"/>
        <end position="345"/>
    </location>
</feature>
<gene>
    <name evidence="4" type="ORF">C7378_0543</name>
</gene>
<accession>A0A4R1LAS1</accession>
<dbReference type="GO" id="GO:0052621">
    <property type="term" value="F:diguanylate cyclase activity"/>
    <property type="evidence" value="ECO:0007669"/>
    <property type="project" value="UniProtKB-EC"/>
</dbReference>
<dbReference type="InterPro" id="IPR029016">
    <property type="entry name" value="GAF-like_dom_sf"/>
</dbReference>
<evidence type="ECO:0000256" key="2">
    <source>
        <dbReference type="ARBA" id="ARBA00034247"/>
    </source>
</evidence>
<reference evidence="4 5" key="1">
    <citation type="submission" date="2019-03" db="EMBL/GenBank/DDBJ databases">
        <title>Genomic Encyclopedia of Type Strains, Phase IV (KMG-IV): sequencing the most valuable type-strain genomes for metagenomic binning, comparative biology and taxonomic classification.</title>
        <authorList>
            <person name="Goeker M."/>
        </authorList>
    </citation>
    <scope>NUCLEOTIDE SEQUENCE [LARGE SCALE GENOMIC DNA]</scope>
    <source>
        <strain evidence="4 5">DSM 103428</strain>
    </source>
</reference>
<dbReference type="PANTHER" id="PTHR45138:SF9">
    <property type="entry name" value="DIGUANYLATE CYCLASE DGCM-RELATED"/>
    <property type="match status" value="1"/>
</dbReference>
<protein>
    <recommendedName>
        <fullName evidence="1">diguanylate cyclase</fullName>
        <ecNumber evidence="1">2.7.7.65</ecNumber>
    </recommendedName>
</protein>
<organism evidence="4 5">
    <name type="scientific">Acidipila rosea</name>
    <dbReference type="NCBI Taxonomy" id="768535"/>
    <lineage>
        <taxon>Bacteria</taxon>
        <taxon>Pseudomonadati</taxon>
        <taxon>Acidobacteriota</taxon>
        <taxon>Terriglobia</taxon>
        <taxon>Terriglobales</taxon>
        <taxon>Acidobacteriaceae</taxon>
        <taxon>Acidipila</taxon>
    </lineage>
</organism>
<dbReference type="GO" id="GO:1902201">
    <property type="term" value="P:negative regulation of bacterial-type flagellum-dependent cell motility"/>
    <property type="evidence" value="ECO:0007669"/>
    <property type="project" value="TreeGrafter"/>
</dbReference>
<evidence type="ECO:0000256" key="1">
    <source>
        <dbReference type="ARBA" id="ARBA00012528"/>
    </source>
</evidence>
<evidence type="ECO:0000313" key="4">
    <source>
        <dbReference type="EMBL" id="TCK75558.1"/>
    </source>
</evidence>
<dbReference type="EC" id="2.7.7.65" evidence="1"/>
<dbReference type="InterPro" id="IPR000160">
    <property type="entry name" value="GGDEF_dom"/>
</dbReference>
<dbReference type="Gene3D" id="3.30.70.270">
    <property type="match status" value="1"/>
</dbReference>
<dbReference type="FunFam" id="3.30.70.270:FF:000001">
    <property type="entry name" value="Diguanylate cyclase domain protein"/>
    <property type="match status" value="1"/>
</dbReference>
<dbReference type="OrthoDB" id="9783388at2"/>
<dbReference type="GO" id="GO:0005886">
    <property type="term" value="C:plasma membrane"/>
    <property type="evidence" value="ECO:0007669"/>
    <property type="project" value="TreeGrafter"/>
</dbReference>
<dbReference type="AlphaFoldDB" id="A0A4R1LAS1"/>
<dbReference type="InterPro" id="IPR003018">
    <property type="entry name" value="GAF"/>
</dbReference>
<dbReference type="PROSITE" id="PS50887">
    <property type="entry name" value="GGDEF"/>
    <property type="match status" value="1"/>
</dbReference>
<dbReference type="CDD" id="cd01949">
    <property type="entry name" value="GGDEF"/>
    <property type="match status" value="1"/>
</dbReference>
<dbReference type="SUPFAM" id="SSF55073">
    <property type="entry name" value="Nucleotide cyclase"/>
    <property type="match status" value="1"/>
</dbReference>
<dbReference type="InterPro" id="IPR050469">
    <property type="entry name" value="Diguanylate_Cyclase"/>
</dbReference>
<proteinExistence type="predicted"/>
<dbReference type="SMART" id="SM00065">
    <property type="entry name" value="GAF"/>
    <property type="match status" value="1"/>
</dbReference>
<dbReference type="Gene3D" id="3.30.450.40">
    <property type="match status" value="1"/>
</dbReference>
<comment type="caution">
    <text evidence="4">The sequence shown here is derived from an EMBL/GenBank/DDBJ whole genome shotgun (WGS) entry which is preliminary data.</text>
</comment>
<keyword evidence="5" id="KW-1185">Reference proteome</keyword>